<proteinExistence type="predicted"/>
<organism evidence="1 2">
    <name type="scientific">Naganishia cerealis</name>
    <dbReference type="NCBI Taxonomy" id="610337"/>
    <lineage>
        <taxon>Eukaryota</taxon>
        <taxon>Fungi</taxon>
        <taxon>Dikarya</taxon>
        <taxon>Basidiomycota</taxon>
        <taxon>Agaricomycotina</taxon>
        <taxon>Tremellomycetes</taxon>
        <taxon>Filobasidiales</taxon>
        <taxon>Filobasidiaceae</taxon>
        <taxon>Naganishia</taxon>
    </lineage>
</organism>
<name>A0ACC2WJJ0_9TREE</name>
<protein>
    <submittedName>
        <fullName evidence="1">Uncharacterized protein</fullName>
    </submittedName>
</protein>
<gene>
    <name evidence="1" type="ORF">QFC19_000816</name>
</gene>
<evidence type="ECO:0000313" key="1">
    <source>
        <dbReference type="EMBL" id="KAJ9111894.1"/>
    </source>
</evidence>
<keyword evidence="2" id="KW-1185">Reference proteome</keyword>
<accession>A0ACC2WJJ0</accession>
<dbReference type="EMBL" id="JASBWR010000006">
    <property type="protein sequence ID" value="KAJ9111894.1"/>
    <property type="molecule type" value="Genomic_DNA"/>
</dbReference>
<comment type="caution">
    <text evidence="1">The sequence shown here is derived from an EMBL/GenBank/DDBJ whole genome shotgun (WGS) entry which is preliminary data.</text>
</comment>
<evidence type="ECO:0000313" key="2">
    <source>
        <dbReference type="Proteomes" id="UP001241377"/>
    </source>
</evidence>
<dbReference type="Proteomes" id="UP001241377">
    <property type="component" value="Unassembled WGS sequence"/>
</dbReference>
<reference evidence="1" key="1">
    <citation type="submission" date="2023-04" db="EMBL/GenBank/DDBJ databases">
        <title>Draft Genome sequencing of Naganishia species isolated from polar environments using Oxford Nanopore Technology.</title>
        <authorList>
            <person name="Leo P."/>
            <person name="Venkateswaran K."/>
        </authorList>
    </citation>
    <scope>NUCLEOTIDE SEQUENCE</scope>
    <source>
        <strain evidence="1">MNA-CCFEE 5261</strain>
    </source>
</reference>
<sequence>MLRSLRLHTATRLLAQNSARFGFVRFNSTAAQKYQEKLQKKAQELGLGSVEELKKQLKDEIKAKKLEFSKIDPLKELEEYEKRQEKELEKDRSKTIKIRAPIDKNLEKKPYKTLDSYLALDKLKDLGQKEIELIWRARFENKERTLNAILTDIQFATMYANAFKNPSFILPLPRNEDGYEMHFVQWSFAGPQTTHCMLTTLAEYKLHKEYAKPHTTLMFHQELVNLKNLVLMNGQVEEEAALSMDDAQLLVLNVQRFYGAVGDEALIKRKHELLRAFTTSENFDVDTLIEEATSV</sequence>